<evidence type="ECO:0000259" key="3">
    <source>
        <dbReference type="SMART" id="SM00460"/>
    </source>
</evidence>
<sequence length="737" mass="84866">MNLRNFYATYMRIIVGTLSSLFCFITAFHIPISFLSLLPYCLITAWILLFLYEKKGQLFGDCTLLLSLLVVGIFALVFRSWIPDAIDSITYYIQKELINLNVLSETELYIPTEQFYALDPFFRLCTVLLSCLLVLFIQRFSFAILPILLTIPLVESGLYYGAVPKYYYFFPYVIFFIVSLSLFRFRKKAIPKGFFSVFTILLVFCLFLSSVLLDIFSYERPRKWDQIRNSIILQDYDRLSELIGFTIPFSLSKSYTSINAGNLKDLGNKSKSSKTALTISMPASLSIVYLKGYVGTEYKKNQWNVQAEHSFQQKLPYFYEQSPESLTLSPLDYLAMEQNYNSNYQEEMTITPKAANKNYAYVPYTMLPNDVLSQVQDLYYTPKTRDSYTIPYGTQKGTTPISLSFPSNDLELKNAYSNYISTYTKIPSSVKKELAKATIDIKNYALEHDVSYIEAISWYFNQSGMYTYTLQPGAIKRELDATLYFLTESHKGYCVHFASATTLLLRNLGIPARYVEGYMIRPTTIATGTYDEKKNLYTFSVPVSDAHAWTEYYVEGKGWIVFDTTPSSDDETSLQVETTTSQSTQTTSTTTDQETTTETVNTASTTDTSPESTTTSSTVLPNKEKEENTFFLSLIQNRFQRELKAILIGVLVFVALFLLLLLRRYYHLYIRYKSFHQKDNNLSAIAMLEWLFYLFTLKPPSNAEKEIIQSRMKPLLDRAKYSQHVITNEELLEIEKL</sequence>
<feature type="transmembrane region" description="Helical" evidence="2">
    <location>
        <begin position="64"/>
        <end position="82"/>
    </location>
</feature>
<gene>
    <name evidence="4" type="ORF">IAC13_07100</name>
</gene>
<dbReference type="Gene3D" id="3.10.620.30">
    <property type="match status" value="1"/>
</dbReference>
<feature type="non-terminal residue" evidence="4">
    <location>
        <position position="737"/>
    </location>
</feature>
<feature type="transmembrane region" description="Helical" evidence="2">
    <location>
        <begin position="121"/>
        <end position="137"/>
    </location>
</feature>
<dbReference type="PANTHER" id="PTHR42736">
    <property type="entry name" value="PROTEIN-GLUTAMINE GAMMA-GLUTAMYLTRANSFERASE"/>
    <property type="match status" value="1"/>
</dbReference>
<feature type="domain" description="Transglutaminase-like" evidence="3">
    <location>
        <begin position="486"/>
        <end position="566"/>
    </location>
</feature>
<dbReference type="Proteomes" id="UP000823618">
    <property type="component" value="Unassembled WGS sequence"/>
</dbReference>
<feature type="transmembrane region" description="Helical" evidence="2">
    <location>
        <begin position="142"/>
        <end position="160"/>
    </location>
</feature>
<evidence type="ECO:0000313" key="5">
    <source>
        <dbReference type="Proteomes" id="UP000823618"/>
    </source>
</evidence>
<dbReference type="SUPFAM" id="SSF54001">
    <property type="entry name" value="Cysteine proteinases"/>
    <property type="match status" value="1"/>
</dbReference>
<keyword evidence="2" id="KW-0472">Membrane</keyword>
<feature type="region of interest" description="Disordered" evidence="1">
    <location>
        <begin position="567"/>
        <end position="620"/>
    </location>
</feature>
<reference evidence="4" key="1">
    <citation type="submission" date="2020-10" db="EMBL/GenBank/DDBJ databases">
        <authorList>
            <person name="Gilroy R."/>
        </authorList>
    </citation>
    <scope>NUCLEOTIDE SEQUENCE</scope>
    <source>
        <strain evidence="4">E3-2379</strain>
    </source>
</reference>
<dbReference type="AlphaFoldDB" id="A0A9D9I0A9"/>
<keyword evidence="2" id="KW-1133">Transmembrane helix</keyword>
<protein>
    <submittedName>
        <fullName evidence="4">Transglutaminase domain-containing protein</fullName>
    </submittedName>
</protein>
<evidence type="ECO:0000256" key="2">
    <source>
        <dbReference type="SAM" id="Phobius"/>
    </source>
</evidence>
<proteinExistence type="predicted"/>
<keyword evidence="2" id="KW-0812">Transmembrane</keyword>
<feature type="transmembrane region" description="Helical" evidence="2">
    <location>
        <begin position="7"/>
        <end position="28"/>
    </location>
</feature>
<dbReference type="PANTHER" id="PTHR42736:SF1">
    <property type="entry name" value="PROTEIN-GLUTAMINE GAMMA-GLUTAMYLTRANSFERASE"/>
    <property type="match status" value="1"/>
</dbReference>
<feature type="compositionally biased region" description="Low complexity" evidence="1">
    <location>
        <begin position="573"/>
        <end position="618"/>
    </location>
</feature>
<feature type="transmembrane region" description="Helical" evidence="2">
    <location>
        <begin position="195"/>
        <end position="218"/>
    </location>
</feature>
<dbReference type="Pfam" id="PF01841">
    <property type="entry name" value="Transglut_core"/>
    <property type="match status" value="1"/>
</dbReference>
<feature type="transmembrane region" description="Helical" evidence="2">
    <location>
        <begin position="34"/>
        <end position="52"/>
    </location>
</feature>
<dbReference type="SMART" id="SM00460">
    <property type="entry name" value="TGc"/>
    <property type="match status" value="1"/>
</dbReference>
<feature type="transmembrane region" description="Helical" evidence="2">
    <location>
        <begin position="166"/>
        <end position="183"/>
    </location>
</feature>
<name>A0A9D9I0A9_9FIRM</name>
<dbReference type="InterPro" id="IPR052901">
    <property type="entry name" value="Bact_TGase-like"/>
</dbReference>
<comment type="caution">
    <text evidence="4">The sequence shown here is derived from an EMBL/GenBank/DDBJ whole genome shotgun (WGS) entry which is preliminary data.</text>
</comment>
<dbReference type="InterPro" id="IPR038765">
    <property type="entry name" value="Papain-like_cys_pep_sf"/>
</dbReference>
<evidence type="ECO:0000256" key="1">
    <source>
        <dbReference type="SAM" id="MobiDB-lite"/>
    </source>
</evidence>
<dbReference type="EMBL" id="JADIML010000195">
    <property type="protein sequence ID" value="MBO8463679.1"/>
    <property type="molecule type" value="Genomic_DNA"/>
</dbReference>
<feature type="transmembrane region" description="Helical" evidence="2">
    <location>
        <begin position="643"/>
        <end position="662"/>
    </location>
</feature>
<evidence type="ECO:0000313" key="4">
    <source>
        <dbReference type="EMBL" id="MBO8463679.1"/>
    </source>
</evidence>
<accession>A0A9D9I0A9</accession>
<dbReference type="InterPro" id="IPR002931">
    <property type="entry name" value="Transglutaminase-like"/>
</dbReference>
<organism evidence="4 5">
    <name type="scientific">Candidatus Scybalomonas excrementavium</name>
    <dbReference type="NCBI Taxonomy" id="2840943"/>
    <lineage>
        <taxon>Bacteria</taxon>
        <taxon>Bacillati</taxon>
        <taxon>Bacillota</taxon>
        <taxon>Clostridia</taxon>
        <taxon>Lachnospirales</taxon>
        <taxon>Lachnospiraceae</taxon>
        <taxon>Lachnospiraceae incertae sedis</taxon>
        <taxon>Candidatus Scybalomonas</taxon>
    </lineage>
</organism>
<reference evidence="4" key="2">
    <citation type="journal article" date="2021" name="PeerJ">
        <title>Extensive microbial diversity within the chicken gut microbiome revealed by metagenomics and culture.</title>
        <authorList>
            <person name="Gilroy R."/>
            <person name="Ravi A."/>
            <person name="Getino M."/>
            <person name="Pursley I."/>
            <person name="Horton D.L."/>
            <person name="Alikhan N.F."/>
            <person name="Baker D."/>
            <person name="Gharbi K."/>
            <person name="Hall N."/>
            <person name="Watson M."/>
            <person name="Adriaenssens E.M."/>
            <person name="Foster-Nyarko E."/>
            <person name="Jarju S."/>
            <person name="Secka A."/>
            <person name="Antonio M."/>
            <person name="Oren A."/>
            <person name="Chaudhuri R.R."/>
            <person name="La Ragione R."/>
            <person name="Hildebrand F."/>
            <person name="Pallen M.J."/>
        </authorList>
    </citation>
    <scope>NUCLEOTIDE SEQUENCE</scope>
    <source>
        <strain evidence="4">E3-2379</strain>
    </source>
</reference>